<dbReference type="Gene3D" id="3.90.226.10">
    <property type="entry name" value="2-enoyl-CoA Hydratase, Chain A, domain 1"/>
    <property type="match status" value="1"/>
</dbReference>
<feature type="chain" id="PRO_5046071178" description="Tail specific protease domain-containing protein" evidence="1">
    <location>
        <begin position="26"/>
        <end position="427"/>
    </location>
</feature>
<gene>
    <name evidence="3" type="ORF">J4E00_12795</name>
</gene>
<proteinExistence type="predicted"/>
<dbReference type="Gene3D" id="3.30.750.44">
    <property type="match status" value="1"/>
</dbReference>
<dbReference type="SMART" id="SM00245">
    <property type="entry name" value="TSPc"/>
    <property type="match status" value="1"/>
</dbReference>
<dbReference type="RefSeq" id="WP_208175568.1">
    <property type="nucleotide sequence ID" value="NZ_JAGETZ010000005.1"/>
</dbReference>
<dbReference type="PANTHER" id="PTHR11261:SF3">
    <property type="entry name" value="RETINOL-BINDING PROTEIN 3"/>
    <property type="match status" value="1"/>
</dbReference>
<evidence type="ECO:0000256" key="1">
    <source>
        <dbReference type="SAM" id="SignalP"/>
    </source>
</evidence>
<dbReference type="InterPro" id="IPR005151">
    <property type="entry name" value="Tail-specific_protease"/>
</dbReference>
<protein>
    <recommendedName>
        <fullName evidence="2">Tail specific protease domain-containing protein</fullName>
    </recommendedName>
</protein>
<organism evidence="3 4">
    <name type="scientific">Hymenobacter negativus</name>
    <dbReference type="NCBI Taxonomy" id="2795026"/>
    <lineage>
        <taxon>Bacteria</taxon>
        <taxon>Pseudomonadati</taxon>
        <taxon>Bacteroidota</taxon>
        <taxon>Cytophagia</taxon>
        <taxon>Cytophagales</taxon>
        <taxon>Hymenobacteraceae</taxon>
        <taxon>Hymenobacter</taxon>
    </lineage>
</organism>
<dbReference type="PANTHER" id="PTHR11261">
    <property type="entry name" value="INTERPHOTORECEPTOR RETINOID-BINDING PROTEIN"/>
    <property type="match status" value="1"/>
</dbReference>
<keyword evidence="4" id="KW-1185">Reference proteome</keyword>
<dbReference type="Pfam" id="PF14684">
    <property type="entry name" value="Tricorn_C1"/>
    <property type="match status" value="1"/>
</dbReference>
<sequence>MKRWVFWFSQCVLALVFPAGLAAQAPPLTHQQYLEDFDFFWETIRDNYGYFNQKQTDWQRVRTIYRTQADTVNSRRAFVRLLENALVELYDNHAGLGTNRLDSRRLVPTGTDVWATFVNGHAVVQQVRAGYGAEKVGVRPGAIIEAVNGVPVADAIRPWLGQALRTPDPAARNFALGELLAGNHITPRTWTVRAGMRTFTAQPDVPTALLETTHYAGLLEVKRIGENGAIGYLKINNSLGDNRLIARFDSALTALQGTQSLVLDLRETPSGGNTSVARAIMGRFIGKEAPYQRHELPNEEAETGIPRRWLELVAPRGPRYSKPLVVLVGRWTGSMGEGLAIGFDALRGGTVVGTELAQLKGAIYSYKLPHSGIGFGFPVERLYHINGQAREAYHPAVFLDLVKLAQRPTTEADPVLQAGLTVLKTKK</sequence>
<dbReference type="InterPro" id="IPR029045">
    <property type="entry name" value="ClpP/crotonase-like_dom_sf"/>
</dbReference>
<dbReference type="InterPro" id="IPR036034">
    <property type="entry name" value="PDZ_sf"/>
</dbReference>
<evidence type="ECO:0000259" key="2">
    <source>
        <dbReference type="SMART" id="SM00245"/>
    </source>
</evidence>
<dbReference type="Gene3D" id="2.30.42.10">
    <property type="match status" value="1"/>
</dbReference>
<dbReference type="Proteomes" id="UP000664369">
    <property type="component" value="Unassembled WGS sequence"/>
</dbReference>
<reference evidence="3 4" key="1">
    <citation type="submission" date="2021-03" db="EMBL/GenBank/DDBJ databases">
        <authorList>
            <person name="Kim M.K."/>
        </authorList>
    </citation>
    <scope>NUCLEOTIDE SEQUENCE [LARGE SCALE GENOMIC DNA]</scope>
    <source>
        <strain evidence="3 4">BT442</strain>
    </source>
</reference>
<dbReference type="SUPFAM" id="SSF50156">
    <property type="entry name" value="PDZ domain-like"/>
    <property type="match status" value="1"/>
</dbReference>
<comment type="caution">
    <text evidence="3">The sequence shown here is derived from an EMBL/GenBank/DDBJ whole genome shotgun (WGS) entry which is preliminary data.</text>
</comment>
<accession>A0ABS3QG27</accession>
<dbReference type="EMBL" id="JAGETZ010000005">
    <property type="protein sequence ID" value="MBO2009933.1"/>
    <property type="molecule type" value="Genomic_DNA"/>
</dbReference>
<name>A0ABS3QG27_9BACT</name>
<feature type="signal peptide" evidence="1">
    <location>
        <begin position="1"/>
        <end position="25"/>
    </location>
</feature>
<dbReference type="InterPro" id="IPR028204">
    <property type="entry name" value="Tricorn_C1"/>
</dbReference>
<evidence type="ECO:0000313" key="3">
    <source>
        <dbReference type="EMBL" id="MBO2009933.1"/>
    </source>
</evidence>
<feature type="domain" description="Tail specific protease" evidence="2">
    <location>
        <begin position="194"/>
        <end position="404"/>
    </location>
</feature>
<evidence type="ECO:0000313" key="4">
    <source>
        <dbReference type="Proteomes" id="UP000664369"/>
    </source>
</evidence>
<dbReference type="Pfam" id="PF03572">
    <property type="entry name" value="Peptidase_S41"/>
    <property type="match status" value="1"/>
</dbReference>
<dbReference type="SUPFAM" id="SSF52096">
    <property type="entry name" value="ClpP/crotonase"/>
    <property type="match status" value="1"/>
</dbReference>
<keyword evidence="1" id="KW-0732">Signal</keyword>